<dbReference type="AlphaFoldDB" id="A0A438H5B3"/>
<evidence type="ECO:0000313" key="9">
    <source>
        <dbReference type="Proteomes" id="UP000288805"/>
    </source>
</evidence>
<dbReference type="Proteomes" id="UP000288805">
    <property type="component" value="Unassembled WGS sequence"/>
</dbReference>
<dbReference type="PROSITE" id="PS50863">
    <property type="entry name" value="B3"/>
    <property type="match status" value="1"/>
</dbReference>
<keyword evidence="5" id="KW-0539">Nucleus</keyword>
<dbReference type="PANTHER" id="PTHR31140:SF81">
    <property type="entry name" value="B3 DOMAIN-CONTAINING TRANSCRIPTION FACTOR ABI3"/>
    <property type="match status" value="1"/>
</dbReference>
<gene>
    <name evidence="8" type="primary">ABI3_1</name>
    <name evidence="8" type="ORF">CK203_058204</name>
</gene>
<dbReference type="InterPro" id="IPR044800">
    <property type="entry name" value="LEC2-like"/>
</dbReference>
<dbReference type="GO" id="GO:0009733">
    <property type="term" value="P:response to auxin"/>
    <property type="evidence" value="ECO:0007669"/>
    <property type="project" value="UniProtKB-ARBA"/>
</dbReference>
<feature type="compositionally biased region" description="Low complexity" evidence="6">
    <location>
        <begin position="534"/>
        <end position="547"/>
    </location>
</feature>
<dbReference type="CDD" id="cd10015">
    <property type="entry name" value="BfiI_C_EcoRII_N_B3"/>
    <property type="match status" value="1"/>
</dbReference>
<dbReference type="SUPFAM" id="SSF101936">
    <property type="entry name" value="DNA-binding pseudobarrel domain"/>
    <property type="match status" value="1"/>
</dbReference>
<feature type="region of interest" description="Disordered" evidence="6">
    <location>
        <begin position="694"/>
        <end position="742"/>
    </location>
</feature>
<dbReference type="Gene3D" id="2.40.330.10">
    <property type="entry name" value="DNA-binding pseudobarrel domain"/>
    <property type="match status" value="1"/>
</dbReference>
<feature type="region of interest" description="Disordered" evidence="6">
    <location>
        <begin position="199"/>
        <end position="222"/>
    </location>
</feature>
<dbReference type="GO" id="GO:0005634">
    <property type="term" value="C:nucleus"/>
    <property type="evidence" value="ECO:0007669"/>
    <property type="project" value="UniProtKB-SubCell"/>
</dbReference>
<comment type="subcellular location">
    <subcellularLocation>
        <location evidence="1">Nucleus</location>
    </subcellularLocation>
</comment>
<feature type="region of interest" description="Disordered" evidence="6">
    <location>
        <begin position="81"/>
        <end position="142"/>
    </location>
</feature>
<evidence type="ECO:0000256" key="2">
    <source>
        <dbReference type="ARBA" id="ARBA00023015"/>
    </source>
</evidence>
<feature type="region of interest" description="Disordered" evidence="6">
    <location>
        <begin position="425"/>
        <end position="444"/>
    </location>
</feature>
<comment type="caution">
    <text evidence="8">The sequence shown here is derived from an EMBL/GenBank/DDBJ whole genome shotgun (WGS) entry which is preliminary data.</text>
</comment>
<keyword evidence="2" id="KW-0805">Transcription regulation</keyword>
<feature type="domain" description="TF-B3" evidence="7">
    <location>
        <begin position="593"/>
        <end position="695"/>
    </location>
</feature>
<dbReference type="Pfam" id="PF02362">
    <property type="entry name" value="B3"/>
    <property type="match status" value="1"/>
</dbReference>
<evidence type="ECO:0000259" key="7">
    <source>
        <dbReference type="PROSITE" id="PS50863"/>
    </source>
</evidence>
<feature type="compositionally biased region" description="Polar residues" evidence="6">
    <location>
        <begin position="709"/>
        <end position="742"/>
    </location>
</feature>
<proteinExistence type="predicted"/>
<dbReference type="InterPro" id="IPR003340">
    <property type="entry name" value="B3_DNA-bd"/>
</dbReference>
<feature type="region of interest" description="Disordered" evidence="6">
    <location>
        <begin position="1"/>
        <end position="25"/>
    </location>
</feature>
<evidence type="ECO:0000256" key="6">
    <source>
        <dbReference type="SAM" id="MobiDB-lite"/>
    </source>
</evidence>
<evidence type="ECO:0000313" key="8">
    <source>
        <dbReference type="EMBL" id="RVW79766.1"/>
    </source>
</evidence>
<dbReference type="PANTHER" id="PTHR31140">
    <property type="entry name" value="B3 DOMAIN-CONTAINING TRANSCRIPTION FACTOR ABI3"/>
    <property type="match status" value="1"/>
</dbReference>
<reference evidence="8 9" key="1">
    <citation type="journal article" date="2018" name="PLoS Genet.">
        <title>Population sequencing reveals clonal diversity and ancestral inbreeding in the grapevine cultivar Chardonnay.</title>
        <authorList>
            <person name="Roach M.J."/>
            <person name="Johnson D.L."/>
            <person name="Bohlmann J."/>
            <person name="van Vuuren H.J."/>
            <person name="Jones S.J."/>
            <person name="Pretorius I.S."/>
            <person name="Schmidt S.A."/>
            <person name="Borneman A.R."/>
        </authorList>
    </citation>
    <scope>NUCLEOTIDE SEQUENCE [LARGE SCALE GENOMIC DNA]</scope>
    <source>
        <strain evidence="9">cv. Chardonnay</strain>
        <tissue evidence="8">Leaf</tissue>
    </source>
</reference>
<feature type="region of interest" description="Disordered" evidence="6">
    <location>
        <begin position="534"/>
        <end position="583"/>
    </location>
</feature>
<dbReference type="SMART" id="SM01019">
    <property type="entry name" value="B3"/>
    <property type="match status" value="1"/>
</dbReference>
<evidence type="ECO:0000256" key="1">
    <source>
        <dbReference type="ARBA" id="ARBA00004123"/>
    </source>
</evidence>
<accession>A0A438H5B3</accession>
<dbReference type="InterPro" id="IPR015300">
    <property type="entry name" value="DNA-bd_pseudobarrel_sf"/>
</dbReference>
<organism evidence="8 9">
    <name type="scientific">Vitis vinifera</name>
    <name type="common">Grape</name>
    <dbReference type="NCBI Taxonomy" id="29760"/>
    <lineage>
        <taxon>Eukaryota</taxon>
        <taxon>Viridiplantae</taxon>
        <taxon>Streptophyta</taxon>
        <taxon>Embryophyta</taxon>
        <taxon>Tracheophyta</taxon>
        <taxon>Spermatophyta</taxon>
        <taxon>Magnoliopsida</taxon>
        <taxon>eudicotyledons</taxon>
        <taxon>Gunneridae</taxon>
        <taxon>Pentapetalae</taxon>
        <taxon>rosids</taxon>
        <taxon>Vitales</taxon>
        <taxon>Vitaceae</taxon>
        <taxon>Viteae</taxon>
        <taxon>Vitis</taxon>
    </lineage>
</organism>
<dbReference type="GO" id="GO:0003700">
    <property type="term" value="F:DNA-binding transcription factor activity"/>
    <property type="evidence" value="ECO:0007669"/>
    <property type="project" value="InterPro"/>
</dbReference>
<sequence length="769" mass="85111">MKGIEVDDGGDLHANDGVGLGDTGGCAGGTDTTGFDAMEDEAMGVGDGEIWLDRDPDDLLDVHDNSIFYGDFPLLPDFPCMSSSSSSSSAPAPVKSIACSSSSSSASSSSAASWAVLKSDAEEDEDKKNHRDHHDPVEVPPAALSSTASMEIPQEEPDQGLEDVDCINVMENFGYMDLLEPNDIWDPSSLFHMDDSHDFEAEQQPQQEQEQPKPQPELPPQQQDEEFMVQRNDEEGQRPSEDLAMVFFEWLKSNKESISPEDLRNIKLKRATIECAAKRLGGGKEGMKQLLKLILEWVQNHQLQKKRISETQISHFPYNYQDPYATQSPNPNPSPIPNINCNPIPPDPNPCFPSPHWLPQPPYMTDPSPVMAPPPFPPMVGYMGDPFANGPSNINSHPYQSTSEYHILDSTNTWQPSQFSLPSPYTSFPESNLPLAPAPQPPQAFAGYGNQFTYQYFPGNGERLTRLGSSATKEARKKRMARQRRVFSHHHRHHNHHNQQQQNPSPDLQARPAGNEGFNSAAQANQANWVFWPSAGAASNSPAGAPDSPQPQPPPPPPPAVDRQAGQAQNNPRQLAAERRQGWKPEKNLKFLLQKVLKQSDVGNLGRIVLPKKEAETHLPELEARDGITIPMEDIGTSRVWNMRYRFWPNNKSRMYLLENTGDFVRSNGLQEGDFIVIYSDVKCGKYMIRGVKVRQSGPKSESKRSGKSQRNQQTASPAGNGSTPSLSKRTTNQHLHTTTVESSRSLALGHCEWNAFALVGSASRQHSV</sequence>
<evidence type="ECO:0000256" key="3">
    <source>
        <dbReference type="ARBA" id="ARBA00023125"/>
    </source>
</evidence>
<evidence type="ECO:0000256" key="5">
    <source>
        <dbReference type="ARBA" id="ARBA00023242"/>
    </source>
</evidence>
<keyword evidence="4" id="KW-0804">Transcription</keyword>
<dbReference type="GO" id="GO:0003677">
    <property type="term" value="F:DNA binding"/>
    <property type="evidence" value="ECO:0007669"/>
    <property type="project" value="UniProtKB-KW"/>
</dbReference>
<feature type="compositionally biased region" description="Pro residues" evidence="6">
    <location>
        <begin position="548"/>
        <end position="560"/>
    </location>
</feature>
<protein>
    <submittedName>
        <fullName evidence="8">B3 domain-containing transcription factor ABI3</fullName>
    </submittedName>
</protein>
<dbReference type="FunFam" id="2.40.330.10:FF:000003">
    <property type="entry name" value="B3 domain-containing transcription factor FUS3"/>
    <property type="match status" value="1"/>
</dbReference>
<dbReference type="EMBL" id="QGNW01000275">
    <property type="protein sequence ID" value="RVW79766.1"/>
    <property type="molecule type" value="Genomic_DNA"/>
</dbReference>
<feature type="compositionally biased region" description="Basic residues" evidence="6">
    <location>
        <begin position="475"/>
        <end position="497"/>
    </location>
</feature>
<feature type="compositionally biased region" description="Basic and acidic residues" evidence="6">
    <location>
        <begin position="126"/>
        <end position="137"/>
    </location>
</feature>
<feature type="compositionally biased region" description="Low complexity" evidence="6">
    <location>
        <begin position="100"/>
        <end position="113"/>
    </location>
</feature>
<feature type="region of interest" description="Disordered" evidence="6">
    <location>
        <begin position="468"/>
        <end position="518"/>
    </location>
</feature>
<name>A0A438H5B3_VITVI</name>
<evidence type="ECO:0000256" key="4">
    <source>
        <dbReference type="ARBA" id="ARBA00023163"/>
    </source>
</evidence>
<keyword evidence="3" id="KW-0238">DNA-binding</keyword>